<dbReference type="OrthoDB" id="9889780at2"/>
<keyword evidence="1" id="KW-0472">Membrane</keyword>
<evidence type="ECO:0000313" key="2">
    <source>
        <dbReference type="EMBL" id="OAV26993.1"/>
    </source>
</evidence>
<feature type="transmembrane region" description="Helical" evidence="1">
    <location>
        <begin position="68"/>
        <end position="89"/>
    </location>
</feature>
<comment type="caution">
    <text evidence="2">The sequence shown here is derived from an EMBL/GenBank/DDBJ whole genome shotgun (WGS) entry which is preliminary data.</text>
</comment>
<proteinExistence type="predicted"/>
<dbReference type="RefSeq" id="WP_064602455.1">
    <property type="nucleotide sequence ID" value="NZ_JAABLA010000015.1"/>
</dbReference>
<keyword evidence="1" id="KW-1133">Transmembrane helix</keyword>
<evidence type="ECO:0000256" key="1">
    <source>
        <dbReference type="SAM" id="Phobius"/>
    </source>
</evidence>
<accession>A0A198X4D8</accession>
<sequence length="199" mass="22309">MNKKVVMPDLLQLLNSLDTALVYFLGGLRVLLFVIGMLWIFIAILNLYQATVGEGGSKLLPTNARPTVAGSFLQMFIASMMVAVAYNMLPAVLVGAMFNDNMSNIQMYSVASYNPNPTGAQFQDMIYRLMKNVFFVVGFMAIWRGLSTWYQKSQGTSNEPAKKVVVWLVMGGLCFFPEFLNGLIAAIFRFDFFAMLFNR</sequence>
<feature type="transmembrane region" description="Helical" evidence="1">
    <location>
        <begin position="164"/>
        <end position="188"/>
    </location>
</feature>
<organism evidence="2 3">
    <name type="scientific">Moraxella catarrhalis</name>
    <name type="common">Branhamella catarrhalis</name>
    <dbReference type="NCBI Taxonomy" id="480"/>
    <lineage>
        <taxon>Bacteria</taxon>
        <taxon>Pseudomonadati</taxon>
        <taxon>Pseudomonadota</taxon>
        <taxon>Gammaproteobacteria</taxon>
        <taxon>Moraxellales</taxon>
        <taxon>Moraxellaceae</taxon>
        <taxon>Moraxella</taxon>
    </lineage>
</organism>
<name>A0A198X4D8_MORCA</name>
<dbReference type="EMBL" id="LXHQ01000017">
    <property type="protein sequence ID" value="OAV26993.1"/>
    <property type="molecule type" value="Genomic_DNA"/>
</dbReference>
<protein>
    <submittedName>
        <fullName evidence="2">Uncharacterized protein</fullName>
    </submittedName>
</protein>
<reference evidence="2 3" key="1">
    <citation type="journal article" date="2016" name="Genome Biol. Evol.">
        <title>Comparative Genomic Analyses of the Moraxella catarrhalis Serosensitive and Seroresistant Lineages Demonstrate Their Independent Evolution.</title>
        <authorList>
            <person name="Earl J.P."/>
            <person name="de Vries S.P."/>
            <person name="Ahmed A."/>
            <person name="Powell E."/>
            <person name="Schultz M.P."/>
            <person name="Hermans P.W."/>
            <person name="Hill D.J."/>
            <person name="Zhou Z."/>
            <person name="Constantinidou C.I."/>
            <person name="Hu F.Z."/>
            <person name="Bootsma H.J."/>
            <person name="Ehrlich G.D."/>
        </authorList>
    </citation>
    <scope>NUCLEOTIDE SEQUENCE [LARGE SCALE GENOMIC DNA]</scope>
    <source>
        <strain evidence="2 3">F23</strain>
    </source>
</reference>
<feature type="transmembrane region" description="Helical" evidence="1">
    <location>
        <begin position="20"/>
        <end position="48"/>
    </location>
</feature>
<dbReference type="Proteomes" id="UP000078295">
    <property type="component" value="Unassembled WGS sequence"/>
</dbReference>
<keyword evidence="1" id="KW-0812">Transmembrane</keyword>
<feature type="transmembrane region" description="Helical" evidence="1">
    <location>
        <begin position="125"/>
        <end position="143"/>
    </location>
</feature>
<dbReference type="AlphaFoldDB" id="A0A198X4D8"/>
<evidence type="ECO:0000313" key="3">
    <source>
        <dbReference type="Proteomes" id="UP000078295"/>
    </source>
</evidence>
<gene>
    <name evidence="2" type="ORF">AO370_0447</name>
</gene>